<name>A0A0A9C7E1_ARUDO</name>
<reference evidence="1" key="1">
    <citation type="submission" date="2014-09" db="EMBL/GenBank/DDBJ databases">
        <authorList>
            <person name="Magalhaes I.L.F."/>
            <person name="Oliveira U."/>
            <person name="Santos F.R."/>
            <person name="Vidigal T.H.D.A."/>
            <person name="Brescovit A.D."/>
            <person name="Santos A.J."/>
        </authorList>
    </citation>
    <scope>NUCLEOTIDE SEQUENCE</scope>
    <source>
        <tissue evidence="1">Shoot tissue taken approximately 20 cm above the soil surface</tissue>
    </source>
</reference>
<sequence length="54" mass="6328">MRGVVLLNRYYLLQYILHHNSIKKCLGLLVQQSNINHSINIECYTSFVNKCNSM</sequence>
<evidence type="ECO:0000313" key="1">
    <source>
        <dbReference type="EMBL" id="JAD67437.1"/>
    </source>
</evidence>
<proteinExistence type="predicted"/>
<protein>
    <submittedName>
        <fullName evidence="1">Uncharacterized protein</fullName>
    </submittedName>
</protein>
<reference evidence="1" key="2">
    <citation type="journal article" date="2015" name="Data Brief">
        <title>Shoot transcriptome of the giant reed, Arundo donax.</title>
        <authorList>
            <person name="Barrero R.A."/>
            <person name="Guerrero F.D."/>
            <person name="Moolhuijzen P."/>
            <person name="Goolsby J.A."/>
            <person name="Tidwell J."/>
            <person name="Bellgard S.E."/>
            <person name="Bellgard M.I."/>
        </authorList>
    </citation>
    <scope>NUCLEOTIDE SEQUENCE</scope>
    <source>
        <tissue evidence="1">Shoot tissue taken approximately 20 cm above the soil surface</tissue>
    </source>
</reference>
<dbReference type="AlphaFoldDB" id="A0A0A9C7E1"/>
<organism evidence="1">
    <name type="scientific">Arundo donax</name>
    <name type="common">Giant reed</name>
    <name type="synonym">Donax arundinaceus</name>
    <dbReference type="NCBI Taxonomy" id="35708"/>
    <lineage>
        <taxon>Eukaryota</taxon>
        <taxon>Viridiplantae</taxon>
        <taxon>Streptophyta</taxon>
        <taxon>Embryophyta</taxon>
        <taxon>Tracheophyta</taxon>
        <taxon>Spermatophyta</taxon>
        <taxon>Magnoliopsida</taxon>
        <taxon>Liliopsida</taxon>
        <taxon>Poales</taxon>
        <taxon>Poaceae</taxon>
        <taxon>PACMAD clade</taxon>
        <taxon>Arundinoideae</taxon>
        <taxon>Arundineae</taxon>
        <taxon>Arundo</taxon>
    </lineage>
</organism>
<dbReference type="EMBL" id="GBRH01230458">
    <property type="protein sequence ID" value="JAD67437.1"/>
    <property type="molecule type" value="Transcribed_RNA"/>
</dbReference>
<accession>A0A0A9C7E1</accession>